<protein>
    <submittedName>
        <fullName evidence="1">Uncharacterized protein</fullName>
    </submittedName>
</protein>
<evidence type="ECO:0000313" key="2">
    <source>
        <dbReference type="Proteomes" id="UP000298654"/>
    </source>
</evidence>
<dbReference type="AlphaFoldDB" id="A0A4D6XMS1"/>
<dbReference type="OrthoDB" id="6553087at2"/>
<dbReference type="Proteomes" id="UP000298654">
    <property type="component" value="Chromosome"/>
</dbReference>
<accession>A0A4D6XMS1</accession>
<sequence length="205" mass="23839">MKGRKNIYQVDSDFKKRMNKNIEKSYYNHFIENNSWTVSDQLKSLSNIESTINHFQQNYDNLKFSSELDESFMTDSNPSLFIIDGTVIVANDKETMMKSFTKITPDIQTQKLISTYANQNFLHQSYVQLVSEHPEIQQYQIKNSRNLYIVDTFVDGSIKLVATNLSDLKTDDNNPTQKYKSFGTRATIVLSPYNLPTLKYSHFVK</sequence>
<organism evidence="1 2">
    <name type="scientific">Buchnera aphidicola</name>
    <name type="common">Artemisaphis artemisicola</name>
    <dbReference type="NCBI Taxonomy" id="1241836"/>
    <lineage>
        <taxon>Bacteria</taxon>
        <taxon>Pseudomonadati</taxon>
        <taxon>Pseudomonadota</taxon>
        <taxon>Gammaproteobacteria</taxon>
        <taxon>Enterobacterales</taxon>
        <taxon>Erwiniaceae</taxon>
        <taxon>Buchnera</taxon>
    </lineage>
</organism>
<evidence type="ECO:0000313" key="1">
    <source>
        <dbReference type="EMBL" id="QCI16268.1"/>
    </source>
</evidence>
<dbReference type="EMBL" id="CP034900">
    <property type="protein sequence ID" value="QCI16268.1"/>
    <property type="molecule type" value="Genomic_DNA"/>
</dbReference>
<name>A0A4D6XMS1_9GAMM</name>
<reference evidence="1 2" key="1">
    <citation type="submission" date="2018-12" db="EMBL/GenBank/DDBJ databases">
        <authorList>
            <person name="Chong R.A."/>
        </authorList>
    </citation>
    <scope>NUCLEOTIDE SEQUENCE [LARGE SCALE GENOMIC DNA]</scope>
    <source>
        <strain evidence="1 2">Aar</strain>
    </source>
</reference>
<proteinExistence type="predicted"/>
<reference evidence="1 2" key="2">
    <citation type="submission" date="2019-05" db="EMBL/GenBank/DDBJ databases">
        <title>Genome evolution of the obligate endosymbiont Buchnera aphidicola.</title>
        <authorList>
            <person name="Moran N.A."/>
        </authorList>
    </citation>
    <scope>NUCLEOTIDE SEQUENCE [LARGE SCALE GENOMIC DNA]</scope>
    <source>
        <strain evidence="1 2">Aar</strain>
    </source>
</reference>
<gene>
    <name evidence="1" type="ORF">D9V59_02930</name>
</gene>